<dbReference type="GO" id="GO:0009063">
    <property type="term" value="P:amino acid catabolic process"/>
    <property type="evidence" value="ECO:0007669"/>
    <property type="project" value="InterPro"/>
</dbReference>
<dbReference type="RefSeq" id="WP_168042879.1">
    <property type="nucleotide sequence ID" value="NZ_JAAEDK010000001.1"/>
</dbReference>
<dbReference type="InterPro" id="IPR018110">
    <property type="entry name" value="Mandel_Rmase/mucon_lact_enz_CS"/>
</dbReference>
<evidence type="ECO:0000256" key="1">
    <source>
        <dbReference type="ARBA" id="ARBA00023239"/>
    </source>
</evidence>
<dbReference type="SFLD" id="SFLDG00179">
    <property type="entry name" value="mandelate_racemase"/>
    <property type="match status" value="1"/>
</dbReference>
<dbReference type="InterPro" id="IPR013341">
    <property type="entry name" value="Mandelate_racemase_N_dom"/>
</dbReference>
<dbReference type="Pfam" id="PF02746">
    <property type="entry name" value="MR_MLE_N"/>
    <property type="match status" value="1"/>
</dbReference>
<feature type="domain" description="Mandelate racemase/muconate lactonizing enzyme C-terminal" evidence="2">
    <location>
        <begin position="136"/>
        <end position="254"/>
    </location>
</feature>
<dbReference type="Gene3D" id="3.20.20.120">
    <property type="entry name" value="Enolase-like C-terminal domain"/>
    <property type="match status" value="1"/>
</dbReference>
<dbReference type="InterPro" id="IPR029017">
    <property type="entry name" value="Enolase-like_N"/>
</dbReference>
<evidence type="ECO:0000313" key="3">
    <source>
        <dbReference type="EMBL" id="MBR0657721.1"/>
    </source>
</evidence>
<gene>
    <name evidence="4" type="ORF">GWK15_18625</name>
    <name evidence="3" type="ORF">GXW75_00560</name>
</gene>
<dbReference type="Pfam" id="PF13378">
    <property type="entry name" value="MR_MLE_C"/>
    <property type="match status" value="1"/>
</dbReference>
<dbReference type="EMBL" id="JAAEDK010000001">
    <property type="protein sequence ID" value="MBR0657721.1"/>
    <property type="molecule type" value="Genomic_DNA"/>
</dbReference>
<dbReference type="SUPFAM" id="SSF54826">
    <property type="entry name" value="Enolase N-terminal domain-like"/>
    <property type="match status" value="1"/>
</dbReference>
<protein>
    <submittedName>
        <fullName evidence="3">Mandelate racemase/muconate lactonizing enzyme family protein</fullName>
    </submittedName>
</protein>
<evidence type="ECO:0000313" key="6">
    <source>
        <dbReference type="Proteomes" id="UP001138708"/>
    </source>
</evidence>
<name>A0A9X9WBL1_9PROT</name>
<dbReference type="EMBL" id="JAAVUP010000006">
    <property type="protein sequence ID" value="NKE18977.1"/>
    <property type="molecule type" value="Genomic_DNA"/>
</dbReference>
<dbReference type="InterPro" id="IPR036849">
    <property type="entry name" value="Enolase-like_C_sf"/>
</dbReference>
<dbReference type="InterPro" id="IPR013342">
    <property type="entry name" value="Mandelate_racemase_C"/>
</dbReference>
<dbReference type="AlphaFoldDB" id="A0A9X9WBL1"/>
<dbReference type="PROSITE" id="PS00908">
    <property type="entry name" value="MR_MLE_1"/>
    <property type="match status" value="1"/>
</dbReference>
<keyword evidence="5" id="KW-1185">Reference proteome</keyword>
<dbReference type="SFLD" id="SFLDS00001">
    <property type="entry name" value="Enolase"/>
    <property type="match status" value="1"/>
</dbReference>
<dbReference type="SUPFAM" id="SSF51604">
    <property type="entry name" value="Enolase C-terminal domain-like"/>
    <property type="match status" value="1"/>
</dbReference>
<dbReference type="PANTHER" id="PTHR48080:SF2">
    <property type="entry name" value="D-GALACTONATE DEHYDRATASE"/>
    <property type="match status" value="1"/>
</dbReference>
<sequence>MKITRAQIYLCEIDGRRPLILRLWTDDGTQGLGEAALAYGIGATGAVAVIEEMLRRIVLGRNAHDVEPIWSDLYDHTFWAKGGGPIIYAAISAIETALWDIKGRALGVPVYQLLGGAYRHDVRCYANGWSFRAVTPEETARATEMPLKAGYDALKFYPLATPIRNHPNGIFAHVSRREFDRDFEDLAVARVKAVRDAVGPKVELMVDMSAELTTDAILRLGRRLEEFDLTFFEEPVDPFDPEGIKTVADGLRIPIAAGERLYTRYGFRRLFELRAVAIVQPDIGIVGGMMETKKIAAIAEMYNMRVQPHLCAGPVATAAALQLDACIPNFLIQELYPFRVPEHFDLVDAPLEPQVRNGRVAIPQRPGLGVDLVEDRVAPFLRADISLGDL</sequence>
<dbReference type="InterPro" id="IPR029065">
    <property type="entry name" value="Enolase_C-like"/>
</dbReference>
<dbReference type="GO" id="GO:0016829">
    <property type="term" value="F:lyase activity"/>
    <property type="evidence" value="ECO:0007669"/>
    <property type="project" value="UniProtKB-KW"/>
</dbReference>
<proteinExistence type="predicted"/>
<evidence type="ECO:0000313" key="5">
    <source>
        <dbReference type="Proteomes" id="UP000746741"/>
    </source>
</evidence>
<reference evidence="3" key="1">
    <citation type="submission" date="2020-01" db="EMBL/GenBank/DDBJ databases">
        <authorList>
            <person name="Rat A."/>
        </authorList>
    </citation>
    <scope>NUCLEOTIDE SEQUENCE</scope>
    <source>
        <strain evidence="3">LMG 31161</strain>
    </source>
</reference>
<reference evidence="4 5" key="2">
    <citation type="submission" date="2020-02" db="EMBL/GenBank/DDBJ databases">
        <authorList>
            <person name="Sun Q."/>
            <person name="Inoue M."/>
        </authorList>
    </citation>
    <scope>NUCLEOTIDE SEQUENCE [LARGE SCALE GENOMIC DNA]</scope>
    <source>
        <strain evidence="4 5">KCTC 22478</strain>
    </source>
</reference>
<dbReference type="Gene3D" id="3.30.390.10">
    <property type="entry name" value="Enolase-like, N-terminal domain"/>
    <property type="match status" value="1"/>
</dbReference>
<dbReference type="InterPro" id="IPR034593">
    <property type="entry name" value="DgoD-like"/>
</dbReference>
<evidence type="ECO:0000313" key="4">
    <source>
        <dbReference type="EMBL" id="NKE18977.1"/>
    </source>
</evidence>
<reference evidence="3" key="3">
    <citation type="journal article" date="2021" name="Syst. Appl. Microbiol.">
        <title>Roseomonas hellenica sp. nov., isolated from roots of wild-growing Alkanna tinctoria.</title>
        <authorList>
            <person name="Rat A."/>
            <person name="Naranjo H.D."/>
            <person name="Lebbe L."/>
            <person name="Cnockaert M."/>
            <person name="Krigas N."/>
            <person name="Grigoriadou K."/>
            <person name="Maloupa E."/>
            <person name="Willems A."/>
        </authorList>
    </citation>
    <scope>NUCLEOTIDE SEQUENCE</scope>
    <source>
        <strain evidence="3">LMG 31161</strain>
    </source>
</reference>
<dbReference type="CDD" id="cd03316">
    <property type="entry name" value="MR_like"/>
    <property type="match status" value="1"/>
</dbReference>
<dbReference type="Proteomes" id="UP000746741">
    <property type="component" value="Unassembled WGS sequence"/>
</dbReference>
<accession>A0A9X9WBL1</accession>
<comment type="caution">
    <text evidence="3">The sequence shown here is derived from an EMBL/GenBank/DDBJ whole genome shotgun (WGS) entry which is preliminary data.</text>
</comment>
<organism evidence="3 6">
    <name type="scientific">Neoroseomonas oryzicola</name>
    <dbReference type="NCBI Taxonomy" id="535904"/>
    <lineage>
        <taxon>Bacteria</taxon>
        <taxon>Pseudomonadati</taxon>
        <taxon>Pseudomonadota</taxon>
        <taxon>Alphaproteobacteria</taxon>
        <taxon>Acetobacterales</taxon>
        <taxon>Acetobacteraceae</taxon>
        <taxon>Neoroseomonas</taxon>
    </lineage>
</organism>
<dbReference type="PANTHER" id="PTHR48080">
    <property type="entry name" value="D-GALACTONATE DEHYDRATASE-RELATED"/>
    <property type="match status" value="1"/>
</dbReference>
<evidence type="ECO:0000259" key="2">
    <source>
        <dbReference type="SMART" id="SM00922"/>
    </source>
</evidence>
<keyword evidence="1" id="KW-0456">Lyase</keyword>
<dbReference type="Proteomes" id="UP001138708">
    <property type="component" value="Unassembled WGS sequence"/>
</dbReference>
<dbReference type="SMART" id="SM00922">
    <property type="entry name" value="MR_MLE"/>
    <property type="match status" value="1"/>
</dbReference>
<dbReference type="GO" id="GO:0000287">
    <property type="term" value="F:magnesium ion binding"/>
    <property type="evidence" value="ECO:0007669"/>
    <property type="project" value="UniProtKB-ARBA"/>
</dbReference>